<dbReference type="Gene3D" id="3.40.1000.10">
    <property type="entry name" value="Mog1/PsbP, alpha/beta/alpha sandwich"/>
    <property type="match status" value="1"/>
</dbReference>
<evidence type="ECO:0000313" key="1">
    <source>
        <dbReference type="EMBL" id="RQT17128.1"/>
    </source>
</evidence>
<name>A0A3N8PZV7_9BURK</name>
<gene>
    <name evidence="1" type="ORF">DF051_12980</name>
</gene>
<sequence>MHYAIHEGTFELPDAALDRTVNMLILPVGPGGLSLVVSRGRLREQESIDAFVEREWAQASRTAQNLNVQSRRPVTVGRAECPGVQTESTHEQDGRTFHQMQTAFRLDAGGQVIVMTLTNAAPLDDEQRALAARMLESFQPRPVAPTLVSDAGRP</sequence>
<dbReference type="InterPro" id="IPR014894">
    <property type="entry name" value="DcrB/EagT6"/>
</dbReference>
<dbReference type="RefSeq" id="WP_089433089.1">
    <property type="nucleotide sequence ID" value="NZ_QTQV01000006.1"/>
</dbReference>
<dbReference type="Proteomes" id="UP000277921">
    <property type="component" value="Unassembled WGS sequence"/>
</dbReference>
<dbReference type="InterPro" id="IPR016123">
    <property type="entry name" value="Mog1/PsbP_a/b/a-sand"/>
</dbReference>
<protein>
    <submittedName>
        <fullName evidence="1">DUF1795 domain-containing protein</fullName>
    </submittedName>
</protein>
<dbReference type="SUPFAM" id="SSF55724">
    <property type="entry name" value="Mog1p/PsbP-like"/>
    <property type="match status" value="1"/>
</dbReference>
<accession>A0A3N8PZV7</accession>
<dbReference type="Pfam" id="PF08786">
    <property type="entry name" value="DcrB"/>
    <property type="match status" value="1"/>
</dbReference>
<comment type="caution">
    <text evidence="1">The sequence shown here is derived from an EMBL/GenBank/DDBJ whole genome shotgun (WGS) entry which is preliminary data.</text>
</comment>
<reference evidence="1 2" key="1">
    <citation type="submission" date="2018-08" db="EMBL/GenBank/DDBJ databases">
        <title>Comparative analysis of Burkholderia isolates from Puerto Rico.</title>
        <authorList>
            <person name="Hall C."/>
            <person name="Sahl J."/>
            <person name="Wagner D."/>
        </authorList>
    </citation>
    <scope>NUCLEOTIDE SEQUENCE [LARGE SCALE GENOMIC DNA]</scope>
    <source>
        <strain evidence="1 2">Bp9025</strain>
    </source>
</reference>
<dbReference type="EMBL" id="QTQV01000006">
    <property type="protein sequence ID" value="RQT17128.1"/>
    <property type="molecule type" value="Genomic_DNA"/>
</dbReference>
<dbReference type="AlphaFoldDB" id="A0A3N8PZV7"/>
<organism evidence="1 2">
    <name type="scientific">Burkholderia contaminans</name>
    <dbReference type="NCBI Taxonomy" id="488447"/>
    <lineage>
        <taxon>Bacteria</taxon>
        <taxon>Pseudomonadati</taxon>
        <taxon>Pseudomonadota</taxon>
        <taxon>Betaproteobacteria</taxon>
        <taxon>Burkholderiales</taxon>
        <taxon>Burkholderiaceae</taxon>
        <taxon>Burkholderia</taxon>
        <taxon>Burkholderia cepacia complex</taxon>
    </lineage>
</organism>
<evidence type="ECO:0000313" key="2">
    <source>
        <dbReference type="Proteomes" id="UP000277921"/>
    </source>
</evidence>
<proteinExistence type="predicted"/>